<dbReference type="InterPro" id="IPR005706">
    <property type="entry name" value="Ribosomal_uS2_bac/mit/plastid"/>
</dbReference>
<comment type="caution">
    <text evidence="9">The sequence shown here is derived from an EMBL/GenBank/DDBJ whole genome shotgun (WGS) entry which is preliminary data.</text>
</comment>
<dbReference type="InterPro" id="IPR051462">
    <property type="entry name" value="CBS_domain-containing"/>
</dbReference>
<dbReference type="PROSITE" id="PS00962">
    <property type="entry name" value="RIBOSOMAL_S2_1"/>
    <property type="match status" value="1"/>
</dbReference>
<feature type="compositionally biased region" description="Acidic residues" evidence="6">
    <location>
        <begin position="620"/>
        <end position="634"/>
    </location>
</feature>
<dbReference type="Pfam" id="PF00318">
    <property type="entry name" value="Ribosomal_S2"/>
    <property type="match status" value="1"/>
</dbReference>
<keyword evidence="4" id="KW-0687">Ribonucleoprotein</keyword>
<feature type="region of interest" description="Disordered" evidence="6">
    <location>
        <begin position="420"/>
        <end position="467"/>
    </location>
</feature>
<dbReference type="Pfam" id="PF00564">
    <property type="entry name" value="PB1"/>
    <property type="match status" value="1"/>
</dbReference>
<dbReference type="GO" id="GO:0015935">
    <property type="term" value="C:small ribosomal subunit"/>
    <property type="evidence" value="ECO:0007669"/>
    <property type="project" value="InterPro"/>
</dbReference>
<evidence type="ECO:0000256" key="2">
    <source>
        <dbReference type="ARBA" id="ARBA00022737"/>
    </source>
</evidence>
<gene>
    <name evidence="9" type="ORF">B0T17DRAFT_611017</name>
</gene>
<dbReference type="HAMAP" id="MF_00291_B">
    <property type="entry name" value="Ribosomal_uS2_B"/>
    <property type="match status" value="1"/>
</dbReference>
<feature type="domain" description="CBS" evidence="7">
    <location>
        <begin position="274"/>
        <end position="330"/>
    </location>
</feature>
<evidence type="ECO:0000256" key="3">
    <source>
        <dbReference type="ARBA" id="ARBA00022980"/>
    </source>
</evidence>
<evidence type="ECO:0000256" key="5">
    <source>
        <dbReference type="PROSITE-ProRule" id="PRU00703"/>
    </source>
</evidence>
<feature type="compositionally biased region" description="Basic and acidic residues" evidence="6">
    <location>
        <begin position="1044"/>
        <end position="1061"/>
    </location>
</feature>
<feature type="domain" description="CBS" evidence="7">
    <location>
        <begin position="170"/>
        <end position="226"/>
    </location>
</feature>
<dbReference type="SUPFAM" id="SSF52313">
    <property type="entry name" value="Ribosomal protein S2"/>
    <property type="match status" value="1"/>
</dbReference>
<evidence type="ECO:0000259" key="8">
    <source>
        <dbReference type="PROSITE" id="PS51745"/>
    </source>
</evidence>
<dbReference type="InterPro" id="IPR023591">
    <property type="entry name" value="Ribosomal_uS2_flav_dom_sf"/>
</dbReference>
<dbReference type="InterPro" id="IPR053793">
    <property type="entry name" value="PB1-like"/>
</dbReference>
<evidence type="ECO:0000259" key="7">
    <source>
        <dbReference type="PROSITE" id="PS51371"/>
    </source>
</evidence>
<feature type="domain" description="CBS" evidence="7">
    <location>
        <begin position="339"/>
        <end position="396"/>
    </location>
</feature>
<organism evidence="9 10">
    <name type="scientific">Bombardia bombarda</name>
    <dbReference type="NCBI Taxonomy" id="252184"/>
    <lineage>
        <taxon>Eukaryota</taxon>
        <taxon>Fungi</taxon>
        <taxon>Dikarya</taxon>
        <taxon>Ascomycota</taxon>
        <taxon>Pezizomycotina</taxon>
        <taxon>Sordariomycetes</taxon>
        <taxon>Sordariomycetidae</taxon>
        <taxon>Sordariales</taxon>
        <taxon>Lasiosphaeriaceae</taxon>
        <taxon>Bombardia</taxon>
    </lineage>
</organism>
<feature type="region of interest" description="Disordered" evidence="6">
    <location>
        <begin position="580"/>
        <end position="657"/>
    </location>
</feature>
<dbReference type="InterPro" id="IPR018130">
    <property type="entry name" value="Ribosomal_uS2_CS"/>
</dbReference>
<dbReference type="CDD" id="cd01425">
    <property type="entry name" value="RPS2"/>
    <property type="match status" value="1"/>
</dbReference>
<feature type="domain" description="PB1" evidence="8">
    <location>
        <begin position="482"/>
        <end position="582"/>
    </location>
</feature>
<comment type="similarity">
    <text evidence="1">Belongs to the universal ribosomal protein uS2 family.</text>
</comment>
<evidence type="ECO:0000256" key="4">
    <source>
        <dbReference type="ARBA" id="ARBA00023274"/>
    </source>
</evidence>
<evidence type="ECO:0000313" key="10">
    <source>
        <dbReference type="Proteomes" id="UP001174934"/>
    </source>
</evidence>
<dbReference type="PANTHER" id="PTHR48108">
    <property type="entry name" value="CBS DOMAIN-CONTAINING PROTEIN CBSX2, CHLOROPLASTIC"/>
    <property type="match status" value="1"/>
</dbReference>
<keyword evidence="5" id="KW-0129">CBS domain</keyword>
<evidence type="ECO:0000256" key="6">
    <source>
        <dbReference type="SAM" id="MobiDB-lite"/>
    </source>
</evidence>
<dbReference type="AlphaFoldDB" id="A0AA39TM08"/>
<dbReference type="PROSITE" id="PS51371">
    <property type="entry name" value="CBS"/>
    <property type="match status" value="4"/>
</dbReference>
<reference evidence="9" key="1">
    <citation type="submission" date="2023-06" db="EMBL/GenBank/DDBJ databases">
        <title>Genome-scale phylogeny and comparative genomics of the fungal order Sordariales.</title>
        <authorList>
            <consortium name="Lawrence Berkeley National Laboratory"/>
            <person name="Hensen N."/>
            <person name="Bonometti L."/>
            <person name="Westerberg I."/>
            <person name="Brannstrom I.O."/>
            <person name="Guillou S."/>
            <person name="Cros-Aarteil S."/>
            <person name="Calhoun S."/>
            <person name="Haridas S."/>
            <person name="Kuo A."/>
            <person name="Mondo S."/>
            <person name="Pangilinan J."/>
            <person name="Riley R."/>
            <person name="LaButti K."/>
            <person name="Andreopoulos B."/>
            <person name="Lipzen A."/>
            <person name="Chen C."/>
            <person name="Yanf M."/>
            <person name="Daum C."/>
            <person name="Ng V."/>
            <person name="Clum A."/>
            <person name="Steindorff A."/>
            <person name="Ohm R."/>
            <person name="Martin F."/>
            <person name="Silar P."/>
            <person name="Natvig D."/>
            <person name="Lalanne C."/>
            <person name="Gautier V."/>
            <person name="Ament-velasquez S.L."/>
            <person name="Kruys A."/>
            <person name="Hutchinson M.I."/>
            <person name="Powell A.J."/>
            <person name="Barry K."/>
            <person name="Miller A.N."/>
            <person name="Grigoriev I.V."/>
            <person name="Debuchy R."/>
            <person name="Gladieux P."/>
            <person name="Thoren M.H."/>
            <person name="Johannesson H."/>
        </authorList>
    </citation>
    <scope>NUCLEOTIDE SEQUENCE</scope>
    <source>
        <strain evidence="9">SMH3391-2</strain>
    </source>
</reference>
<dbReference type="Proteomes" id="UP001174934">
    <property type="component" value="Unassembled WGS sequence"/>
</dbReference>
<dbReference type="Gene3D" id="3.40.50.10490">
    <property type="entry name" value="Glucose-6-phosphate isomerase like protein, domain 1"/>
    <property type="match status" value="1"/>
</dbReference>
<dbReference type="Pfam" id="PF00571">
    <property type="entry name" value="CBS"/>
    <property type="match status" value="4"/>
</dbReference>
<dbReference type="GO" id="GO:0006412">
    <property type="term" value="P:translation"/>
    <property type="evidence" value="ECO:0007669"/>
    <property type="project" value="InterPro"/>
</dbReference>
<keyword evidence="3" id="KW-0689">Ribosomal protein</keyword>
<dbReference type="InterPro" id="IPR046342">
    <property type="entry name" value="CBS_dom_sf"/>
</dbReference>
<dbReference type="InterPro" id="IPR000644">
    <property type="entry name" value="CBS_dom"/>
</dbReference>
<dbReference type="CDD" id="cd17781">
    <property type="entry name" value="CBS_pair_MUG70_1"/>
    <property type="match status" value="1"/>
</dbReference>
<feature type="compositionally biased region" description="Basic and acidic residues" evidence="6">
    <location>
        <begin position="65"/>
        <end position="81"/>
    </location>
</feature>
<dbReference type="SMART" id="SM00116">
    <property type="entry name" value="CBS"/>
    <property type="match status" value="4"/>
</dbReference>
<feature type="compositionally biased region" description="Low complexity" evidence="6">
    <location>
        <begin position="647"/>
        <end position="657"/>
    </location>
</feature>
<keyword evidence="2" id="KW-0677">Repeat</keyword>
<dbReference type="EMBL" id="JAULSR010000011">
    <property type="protein sequence ID" value="KAK0610041.1"/>
    <property type="molecule type" value="Genomic_DNA"/>
</dbReference>
<evidence type="ECO:0000313" key="9">
    <source>
        <dbReference type="EMBL" id="KAK0610041.1"/>
    </source>
</evidence>
<feature type="domain" description="CBS" evidence="7">
    <location>
        <begin position="103"/>
        <end position="162"/>
    </location>
</feature>
<accession>A0AA39TM08</accession>
<evidence type="ECO:0000256" key="1">
    <source>
        <dbReference type="ARBA" id="ARBA00006242"/>
    </source>
</evidence>
<protein>
    <submittedName>
        <fullName evidence="9">Uncharacterized protein</fullName>
    </submittedName>
</protein>
<dbReference type="PRINTS" id="PR00395">
    <property type="entry name" value="RIBOSOMALS2"/>
</dbReference>
<dbReference type="Gene3D" id="3.10.580.10">
    <property type="entry name" value="CBS-domain"/>
    <property type="match status" value="2"/>
</dbReference>
<dbReference type="SUPFAM" id="SSF54277">
    <property type="entry name" value="CAD &amp; PB1 domains"/>
    <property type="match status" value="1"/>
</dbReference>
<dbReference type="SMART" id="SM00666">
    <property type="entry name" value="PB1"/>
    <property type="match status" value="1"/>
</dbReference>
<keyword evidence="10" id="KW-1185">Reference proteome</keyword>
<dbReference type="CDD" id="cd06409">
    <property type="entry name" value="PB1_MUG70"/>
    <property type="match status" value="1"/>
</dbReference>
<sequence length="1085" mass="117599">MSAANPGAGTMRGTPSRGQNRPGIPFANTPPTSAIPRPVLETVNTTPASEAGASSSVSASRQKQSKRDEAIRRKMESDLSKKKLLTSRARHSRKAPPGTVLALKPSPALQIKPATTVAEAAQLMAAKREDCVLVTDDDERIAGIFTAKDLAFRVVAGGLKPSHVTIAEIMTKNPLCARTDTSATDALDLMVRKGFRHLPVMDENQDISGILDITKCFYEAMEKLERAYSSSRRLYDALEGVQSELGTSQPQQIIQYVEALRSKMSGPTLESVLDGRPPVTVSVRTSVKDAAQMMKENHTTAVLVQDQGAITGIFTSKDVVLRVIAPGLDPATCSVVRVMTPHPDFAPMDMSIQAALRKMHDGHYLNLPVMNEGGEIVGMVDVLKLTYATLEQVNTMGTSDSEGPAWNKFWLSLDHETESMVSGDGGSHAHTNQGARSLMSPDMTRSERLVTDSVAPGDSASHAGDSPYHSVVGAKEEVSPNEVPFAFKFKAPSGRVHRLQVIAAHGMAEFVANVSAKLGFEVEAIGGAPVVEDGKLSGGYALSYLDDEGDSVSITTDQDLMEAILLARHGHREKVDLFVHDPKNPPVAATPIPTPQPEPVVLPTPPASSIVRERRKTVQEDEDEGESGDDEDEEHSPVRRNGRQQRTRTIPQQQQPDQVIAGVPNELLLPGAIVTLAVVIVGVFAISRAATMIIRNFGGRQVRRALAATPARSCRLPLVQARSLSTELPPTSTTTTTTTTQSTVIDQLTAASTLNPENAAISEAEALKAKIKQIPDNYRKFKNIQRNTQSVGSHVELRYLPDEVLKNPPHDASLEMLMASQAHLGHHTSLWNPANARYIYGVRDNIHIISLEVIAAHLRRAARVVEEVAYHGGLTLFVGTRPGQMASVVRSAELAGACHLFTKWTPGTITNRDQLLAGGQLQIVDEQDRPLDGFEKHLQDRRPVIPDLVVCLNPLENYVLLYECGLASIPTIGVIDTDADPTWVTYQIPANDDSLRATALIAGVLSRAGERGQQRRREEAKDGVVTWKNPLDVEQFITRAARDEGKAMEDAITKQKEDGGNRRGNSQFMTPQAIREMLSGDAGEA</sequence>
<dbReference type="GO" id="GO:0003735">
    <property type="term" value="F:structural constituent of ribosome"/>
    <property type="evidence" value="ECO:0007669"/>
    <property type="project" value="InterPro"/>
</dbReference>
<proteinExistence type="inferred from homology"/>
<feature type="compositionally biased region" description="Pro residues" evidence="6">
    <location>
        <begin position="592"/>
        <end position="606"/>
    </location>
</feature>
<name>A0AA39TM08_9PEZI</name>
<dbReference type="PANTHER" id="PTHR48108:SF26">
    <property type="entry name" value="CBS DOMAIN-CONTAINING PROTEIN DDB_G0289609"/>
    <property type="match status" value="1"/>
</dbReference>
<feature type="region of interest" description="Disordered" evidence="6">
    <location>
        <begin position="1044"/>
        <end position="1085"/>
    </location>
</feature>
<dbReference type="PROSITE" id="PS51745">
    <property type="entry name" value="PB1"/>
    <property type="match status" value="1"/>
</dbReference>
<dbReference type="InterPro" id="IPR001865">
    <property type="entry name" value="Ribosomal_uS2"/>
</dbReference>
<feature type="region of interest" description="Disordered" evidence="6">
    <location>
        <begin position="1"/>
        <end position="99"/>
    </location>
</feature>
<dbReference type="CDD" id="cd17782">
    <property type="entry name" value="CBS_pair_MUG70_2"/>
    <property type="match status" value="1"/>
</dbReference>
<dbReference type="SUPFAM" id="SSF54631">
    <property type="entry name" value="CBS-domain pair"/>
    <property type="match status" value="2"/>
</dbReference>
<feature type="compositionally biased region" description="Low complexity" evidence="6">
    <location>
        <begin position="48"/>
        <end position="60"/>
    </location>
</feature>
<feature type="compositionally biased region" description="Basic residues" evidence="6">
    <location>
        <begin position="82"/>
        <end position="94"/>
    </location>
</feature>
<dbReference type="InterPro" id="IPR000270">
    <property type="entry name" value="PB1_dom"/>
</dbReference>